<comment type="caution">
    <text evidence="2">The sequence shown here is derived from an EMBL/GenBank/DDBJ whole genome shotgun (WGS) entry which is preliminary data.</text>
</comment>
<feature type="transmembrane region" description="Helical" evidence="1">
    <location>
        <begin position="183"/>
        <end position="210"/>
    </location>
</feature>
<accession>A0A556MKQ4</accession>
<sequence>MQTVLTIVTAIEPARRNELETILGEIQKDLYGNSYIPFAKLSLLHFASFVIIETPAAEPLLVFENNFDGDLSAYLDELLSVARNGIDQIYNCCKGYDPANGKAYFTAHTVLPNAYHIGNTGRKAKDIANNRQLRLTLQDHLDGLQLTSLSETALRKDIQSYTGTLDSALSSPLPSHQTWIQKVMPWVTLVLFGIVFIALLPIDLIAVIILRYKENHDASDTAPEDPNQVGKLMENENQIAQNHLASITAIKPGWFRLNLLRFTLFAVNLLARISNKGKLSGIPSIHFAHWSIIDNKQLLFLSNFDGSWASYLDDFIDKASHGLTAVWSNTVGFPKTRFLILDGATDEFRFKAYARGMQVPSLVWYSAYPDLTVQNIDKDSKIREQVLTDISEEETKTWLKLF</sequence>
<dbReference type="AlphaFoldDB" id="A0A556MKQ4"/>
<dbReference type="Proteomes" id="UP000318733">
    <property type="component" value="Unassembled WGS sequence"/>
</dbReference>
<proteinExistence type="predicted"/>
<organism evidence="2 3">
    <name type="scientific">Mucilaginibacter corticis</name>
    <dbReference type="NCBI Taxonomy" id="2597670"/>
    <lineage>
        <taxon>Bacteria</taxon>
        <taxon>Pseudomonadati</taxon>
        <taxon>Bacteroidota</taxon>
        <taxon>Sphingobacteriia</taxon>
        <taxon>Sphingobacteriales</taxon>
        <taxon>Sphingobacteriaceae</taxon>
        <taxon>Mucilaginibacter</taxon>
    </lineage>
</organism>
<evidence type="ECO:0008006" key="4">
    <source>
        <dbReference type="Google" id="ProtNLM"/>
    </source>
</evidence>
<keyword evidence="1" id="KW-0472">Membrane</keyword>
<dbReference type="RefSeq" id="WP_144248534.1">
    <property type="nucleotide sequence ID" value="NZ_VLPK01000002.1"/>
</dbReference>
<name>A0A556MKQ4_9SPHI</name>
<keyword evidence="1" id="KW-0812">Transmembrane</keyword>
<gene>
    <name evidence="2" type="ORF">FO440_12125</name>
</gene>
<reference evidence="2 3" key="1">
    <citation type="submission" date="2019-07" db="EMBL/GenBank/DDBJ databases">
        <authorList>
            <person name="Huq M.A."/>
        </authorList>
    </citation>
    <scope>NUCLEOTIDE SEQUENCE [LARGE SCALE GENOMIC DNA]</scope>
    <source>
        <strain evidence="2 3">MAH-19</strain>
    </source>
</reference>
<evidence type="ECO:0000256" key="1">
    <source>
        <dbReference type="SAM" id="Phobius"/>
    </source>
</evidence>
<evidence type="ECO:0000313" key="3">
    <source>
        <dbReference type="Proteomes" id="UP000318733"/>
    </source>
</evidence>
<dbReference type="EMBL" id="VLPK01000002">
    <property type="protein sequence ID" value="TSJ40496.1"/>
    <property type="molecule type" value="Genomic_DNA"/>
</dbReference>
<dbReference type="OrthoDB" id="116741at2"/>
<protein>
    <recommendedName>
        <fullName evidence="4">Peroxidase</fullName>
    </recommendedName>
</protein>
<evidence type="ECO:0000313" key="2">
    <source>
        <dbReference type="EMBL" id="TSJ40496.1"/>
    </source>
</evidence>
<keyword evidence="1" id="KW-1133">Transmembrane helix</keyword>
<keyword evidence="3" id="KW-1185">Reference proteome</keyword>